<keyword evidence="4 9" id="KW-0812">Transmembrane</keyword>
<dbReference type="GO" id="GO:0016020">
    <property type="term" value="C:membrane"/>
    <property type="evidence" value="ECO:0007669"/>
    <property type="project" value="UniProtKB-SubCell"/>
</dbReference>
<evidence type="ECO:0000313" key="12">
    <source>
        <dbReference type="Proteomes" id="UP000693970"/>
    </source>
</evidence>
<dbReference type="EMBL" id="JAGRRH010000002">
    <property type="protein sequence ID" value="KAG7373278.1"/>
    <property type="molecule type" value="Genomic_DNA"/>
</dbReference>
<feature type="coiled-coil region" evidence="7">
    <location>
        <begin position="230"/>
        <end position="257"/>
    </location>
</feature>
<feature type="transmembrane region" description="Helical" evidence="9">
    <location>
        <begin position="357"/>
        <end position="381"/>
    </location>
</feature>
<comment type="similarity">
    <text evidence="2">Belongs to the major facilitator superfamily. Sugar transporter (TC 2.A.1.1) family.</text>
</comment>
<evidence type="ECO:0000256" key="8">
    <source>
        <dbReference type="SAM" id="MobiDB-lite"/>
    </source>
</evidence>
<dbReference type="AlphaFoldDB" id="A0A9K3M3X2"/>
<keyword evidence="7" id="KW-0175">Coiled coil</keyword>
<evidence type="ECO:0000256" key="1">
    <source>
        <dbReference type="ARBA" id="ARBA00004141"/>
    </source>
</evidence>
<name>A0A9K3M3X2_9STRA</name>
<dbReference type="InterPro" id="IPR020846">
    <property type="entry name" value="MFS_dom"/>
</dbReference>
<keyword evidence="3" id="KW-0813">Transport</keyword>
<comment type="subcellular location">
    <subcellularLocation>
        <location evidence="1">Membrane</location>
        <topology evidence="1">Multi-pass membrane protein</topology>
    </subcellularLocation>
</comment>
<organism evidence="11 12">
    <name type="scientific">Nitzschia inconspicua</name>
    <dbReference type="NCBI Taxonomy" id="303405"/>
    <lineage>
        <taxon>Eukaryota</taxon>
        <taxon>Sar</taxon>
        <taxon>Stramenopiles</taxon>
        <taxon>Ochrophyta</taxon>
        <taxon>Bacillariophyta</taxon>
        <taxon>Bacillariophyceae</taxon>
        <taxon>Bacillariophycidae</taxon>
        <taxon>Bacillariales</taxon>
        <taxon>Bacillariaceae</taxon>
        <taxon>Nitzschia</taxon>
    </lineage>
</organism>
<evidence type="ECO:0000256" key="9">
    <source>
        <dbReference type="SAM" id="Phobius"/>
    </source>
</evidence>
<dbReference type="GO" id="GO:0022857">
    <property type="term" value="F:transmembrane transporter activity"/>
    <property type="evidence" value="ECO:0007669"/>
    <property type="project" value="InterPro"/>
</dbReference>
<evidence type="ECO:0000256" key="4">
    <source>
        <dbReference type="ARBA" id="ARBA00022692"/>
    </source>
</evidence>
<protein>
    <submittedName>
        <fullName evidence="11">Bicyclomycin resistance protein TcaB</fullName>
    </submittedName>
</protein>
<dbReference type="PANTHER" id="PTHR48020:SF12">
    <property type="entry name" value="PROTON MYO-INOSITOL COTRANSPORTER"/>
    <property type="match status" value="1"/>
</dbReference>
<keyword evidence="6 9" id="KW-0472">Membrane</keyword>
<comment type="caution">
    <text evidence="11">The sequence shown here is derived from an EMBL/GenBank/DDBJ whole genome shotgun (WGS) entry which is preliminary data.</text>
</comment>
<dbReference type="Proteomes" id="UP000693970">
    <property type="component" value="Unassembled WGS sequence"/>
</dbReference>
<dbReference type="OrthoDB" id="6339427at2759"/>
<evidence type="ECO:0000256" key="6">
    <source>
        <dbReference type="ARBA" id="ARBA00023136"/>
    </source>
</evidence>
<feature type="transmembrane region" description="Helical" evidence="9">
    <location>
        <begin position="132"/>
        <end position="153"/>
    </location>
</feature>
<feature type="transmembrane region" description="Helical" evidence="9">
    <location>
        <begin position="570"/>
        <end position="593"/>
    </location>
</feature>
<feature type="compositionally biased region" description="Basic and acidic residues" evidence="8">
    <location>
        <begin position="299"/>
        <end position="313"/>
    </location>
</feature>
<feature type="transmembrane region" description="Helical" evidence="9">
    <location>
        <begin position="423"/>
        <end position="445"/>
    </location>
</feature>
<feature type="transmembrane region" description="Helical" evidence="9">
    <location>
        <begin position="39"/>
        <end position="58"/>
    </location>
</feature>
<feature type="transmembrane region" description="Helical" evidence="9">
    <location>
        <begin position="165"/>
        <end position="183"/>
    </location>
</feature>
<dbReference type="PANTHER" id="PTHR48020">
    <property type="entry name" value="PROTON MYO-INOSITOL COTRANSPORTER"/>
    <property type="match status" value="1"/>
</dbReference>
<reference evidence="11" key="1">
    <citation type="journal article" date="2021" name="Sci. Rep.">
        <title>Diploid genomic architecture of Nitzschia inconspicua, an elite biomass production diatom.</title>
        <authorList>
            <person name="Oliver A."/>
            <person name="Podell S."/>
            <person name="Pinowska A."/>
            <person name="Traller J.C."/>
            <person name="Smith S.R."/>
            <person name="McClure R."/>
            <person name="Beliaev A."/>
            <person name="Bohutskyi P."/>
            <person name="Hill E.A."/>
            <person name="Rabines A."/>
            <person name="Zheng H."/>
            <person name="Allen L.Z."/>
            <person name="Kuo A."/>
            <person name="Grigoriev I.V."/>
            <person name="Allen A.E."/>
            <person name="Hazlebeck D."/>
            <person name="Allen E.E."/>
        </authorList>
    </citation>
    <scope>NUCLEOTIDE SEQUENCE</scope>
    <source>
        <strain evidence="11">Hildebrandi</strain>
    </source>
</reference>
<feature type="domain" description="Major facilitator superfamily (MFS) profile" evidence="10">
    <location>
        <begin position="40"/>
        <end position="627"/>
    </location>
</feature>
<dbReference type="InterPro" id="IPR005828">
    <property type="entry name" value="MFS_sugar_transport-like"/>
</dbReference>
<feature type="transmembrane region" description="Helical" evidence="9">
    <location>
        <begin position="78"/>
        <end position="99"/>
    </location>
</feature>
<keyword evidence="12" id="KW-1185">Reference proteome</keyword>
<dbReference type="PROSITE" id="PS50850">
    <property type="entry name" value="MFS"/>
    <property type="match status" value="1"/>
</dbReference>
<dbReference type="Pfam" id="PF00083">
    <property type="entry name" value="Sugar_tr"/>
    <property type="match status" value="3"/>
</dbReference>
<proteinExistence type="inferred from homology"/>
<feature type="transmembrane region" description="Helical" evidence="9">
    <location>
        <begin position="106"/>
        <end position="126"/>
    </location>
</feature>
<evidence type="ECO:0000256" key="2">
    <source>
        <dbReference type="ARBA" id="ARBA00010992"/>
    </source>
</evidence>
<feature type="transmembrane region" description="Helical" evidence="9">
    <location>
        <begin position="195"/>
        <end position="217"/>
    </location>
</feature>
<sequence length="677" mass="73204">MMTSNRTPGFRNDVDENQAEAAVATDEETQRIVWRRMRYLTGMAAIGGFLFGYDTGVVSGAMLPLRRRFDLSPEQQEVVVSSTVLAAFCSSLCVGATLNDKFGRRWSILFSAAVFGLGSVVLMMAMNYTTLVIGRIILGLGIGVASLTTPVYIAEVAVPSMRGQLVTINTLMITFGQFFAGMIDGFFDELLPETGWRYMLGLASLPSLIMFVGFLNLPESPRWLAGKGRMREAADVLMELRESKQEVEVELTEIVNALPSAHSSHHAIDLNFADETTSLASHSASSSSSSQKYGSETSLDSKDSGKIADDKSASHPLGLHRLASKRKRHNSETTTFADENVMRQLHIMFSHAPTRRALILGCGLMAVQQCSGINTVMYYAASIYEMSGFEEVTAVWLSGFTALAQVAGIAASIFMVDRTGRRTLVLTSLGFVTMSLVGLAASFYLSRITSGHVVDADGECRSQPATIWNGLTAYCYDCANIPGCGYCNGACVIGNATGPFGNGEAAFVCEEPTNWRYEACFGGEDGEVKNPFGIMSVVFMVLYLLAFGIGMGGMPWTINSEIYPMQFRSLAVSLSTATNWIGNLIVSATFLSISSPSALTAYGAFGLYGLVALLGFLWLFCALPETKGLSLEQIEELFRCSGDAVPTVEGYSNKQEGEELEALVSSDKNCPTFEELS</sequence>
<evidence type="ECO:0000259" key="10">
    <source>
        <dbReference type="PROSITE" id="PS50850"/>
    </source>
</evidence>
<reference evidence="11" key="2">
    <citation type="submission" date="2021-04" db="EMBL/GenBank/DDBJ databases">
        <authorList>
            <person name="Podell S."/>
        </authorList>
    </citation>
    <scope>NUCLEOTIDE SEQUENCE</scope>
    <source>
        <strain evidence="11">Hildebrandi</strain>
    </source>
</reference>
<feature type="transmembrane region" description="Helical" evidence="9">
    <location>
        <begin position="393"/>
        <end position="416"/>
    </location>
</feature>
<dbReference type="PROSITE" id="PS00217">
    <property type="entry name" value="SUGAR_TRANSPORT_2"/>
    <property type="match status" value="1"/>
</dbReference>
<evidence type="ECO:0000256" key="7">
    <source>
        <dbReference type="SAM" id="Coils"/>
    </source>
</evidence>
<feature type="compositionally biased region" description="Low complexity" evidence="8">
    <location>
        <begin position="282"/>
        <end position="298"/>
    </location>
</feature>
<feature type="transmembrane region" description="Helical" evidence="9">
    <location>
        <begin position="599"/>
        <end position="623"/>
    </location>
</feature>
<evidence type="ECO:0000313" key="11">
    <source>
        <dbReference type="EMBL" id="KAG7373278.1"/>
    </source>
</evidence>
<dbReference type="InterPro" id="IPR005829">
    <property type="entry name" value="Sugar_transporter_CS"/>
</dbReference>
<accession>A0A9K3M3X2</accession>
<gene>
    <name evidence="11" type="ORF">IV203_034002</name>
</gene>
<evidence type="ECO:0000256" key="5">
    <source>
        <dbReference type="ARBA" id="ARBA00022989"/>
    </source>
</evidence>
<feature type="transmembrane region" description="Helical" evidence="9">
    <location>
        <begin position="532"/>
        <end position="558"/>
    </location>
</feature>
<feature type="region of interest" description="Disordered" evidence="8">
    <location>
        <begin position="282"/>
        <end position="313"/>
    </location>
</feature>
<dbReference type="InterPro" id="IPR050814">
    <property type="entry name" value="Myo-inositol_Transporter"/>
</dbReference>
<evidence type="ECO:0000256" key="3">
    <source>
        <dbReference type="ARBA" id="ARBA00022448"/>
    </source>
</evidence>
<keyword evidence="5 9" id="KW-1133">Transmembrane helix</keyword>